<dbReference type="InterPro" id="IPR013783">
    <property type="entry name" value="Ig-like_fold"/>
</dbReference>
<dbReference type="InterPro" id="IPR024361">
    <property type="entry name" value="BACON"/>
</dbReference>
<dbReference type="SUPFAM" id="SSF51445">
    <property type="entry name" value="(Trans)glycosidases"/>
    <property type="match status" value="1"/>
</dbReference>
<dbReference type="CDD" id="cd14948">
    <property type="entry name" value="BACON"/>
    <property type="match status" value="1"/>
</dbReference>
<dbReference type="AlphaFoldDB" id="A0A316DIU9"/>
<keyword evidence="1" id="KW-0732">Signal</keyword>
<evidence type="ECO:0000313" key="4">
    <source>
        <dbReference type="Proteomes" id="UP000245489"/>
    </source>
</evidence>
<name>A0A316DIU9_9BACT</name>
<dbReference type="Pfam" id="PF19190">
    <property type="entry name" value="BACON_2"/>
    <property type="match status" value="1"/>
</dbReference>
<evidence type="ECO:0000256" key="1">
    <source>
        <dbReference type="SAM" id="SignalP"/>
    </source>
</evidence>
<dbReference type="EMBL" id="QGGO01000033">
    <property type="protein sequence ID" value="PWK17805.1"/>
    <property type="molecule type" value="Genomic_DNA"/>
</dbReference>
<organism evidence="3 4">
    <name type="scientific">Arcicella aurantiaca</name>
    <dbReference type="NCBI Taxonomy" id="591202"/>
    <lineage>
        <taxon>Bacteria</taxon>
        <taxon>Pseudomonadati</taxon>
        <taxon>Bacteroidota</taxon>
        <taxon>Cytophagia</taxon>
        <taxon>Cytophagales</taxon>
        <taxon>Flectobacillaceae</taxon>
        <taxon>Arcicella</taxon>
    </lineage>
</organism>
<feature type="signal peptide" evidence="1">
    <location>
        <begin position="1"/>
        <end position="20"/>
    </location>
</feature>
<reference evidence="3 4" key="1">
    <citation type="submission" date="2018-05" db="EMBL/GenBank/DDBJ databases">
        <title>Genomic Encyclopedia of Archaeal and Bacterial Type Strains, Phase II (KMG-II): from individual species to whole genera.</title>
        <authorList>
            <person name="Goeker M."/>
        </authorList>
    </citation>
    <scope>NUCLEOTIDE SEQUENCE [LARGE SCALE GENOMIC DNA]</scope>
    <source>
        <strain evidence="3 4">DSM 22214</strain>
    </source>
</reference>
<dbReference type="Gene3D" id="3.20.20.80">
    <property type="entry name" value="Glycosidases"/>
    <property type="match status" value="1"/>
</dbReference>
<dbReference type="Gene3D" id="2.60.40.10">
    <property type="entry name" value="Immunoglobulins"/>
    <property type="match status" value="1"/>
</dbReference>
<feature type="domain" description="BACON" evidence="2">
    <location>
        <begin position="648"/>
        <end position="731"/>
    </location>
</feature>
<evidence type="ECO:0000259" key="2">
    <source>
        <dbReference type="Pfam" id="PF19190"/>
    </source>
</evidence>
<dbReference type="InterPro" id="IPR017853">
    <property type="entry name" value="GH"/>
</dbReference>
<proteinExistence type="predicted"/>
<dbReference type="RefSeq" id="WP_109744914.1">
    <property type="nucleotide sequence ID" value="NZ_QGGO01000033.1"/>
</dbReference>
<accession>A0A316DIU9</accession>
<keyword evidence="4" id="KW-1185">Reference proteome</keyword>
<feature type="chain" id="PRO_5016303173" description="BACON domain-containing protein" evidence="1">
    <location>
        <begin position="21"/>
        <end position="969"/>
    </location>
</feature>
<evidence type="ECO:0000313" key="3">
    <source>
        <dbReference type="EMBL" id="PWK17805.1"/>
    </source>
</evidence>
<dbReference type="OrthoDB" id="900954at2"/>
<dbReference type="Proteomes" id="UP000245489">
    <property type="component" value="Unassembled WGS sequence"/>
</dbReference>
<comment type="caution">
    <text evidence="3">The sequence shown here is derived from an EMBL/GenBank/DDBJ whole genome shotgun (WGS) entry which is preliminary data.</text>
</comment>
<sequence>MQKIYTVLIILLFAFLSTKAQDNQRYMALSLVNVDYRNSQIDQIQKASEIGMNAVIITVRWDVINQFKVNTPNPWEQYDLQIQYARSRGMKICLRVCMYTWCNVKVIGAADDNTVAPCDGLSNADRMVGYDVTGKNKRVQQQATGYNGCDLIDDCGHVLSYSFASKPFQERSQNFARLVANRYKYLLDTNDLLYMSMVTTAEQEFGFPYKTTKGNDGGFNAIFDYSPTAIAGFREFLKNKYGNDFKKFQLTWGARGRDFSSFDTVEPTAPAGSFAWGVFIGNGKHTQDWYMYRHSLLKNYSMSFVKAVKGVDNRIKVINDYGSITETRMGTYGFKDIGEGSDGIKVNNAPFSDHRHITDICRSNFPDKWVMNEAEGPFATQQQFEECYTHGAKLMSAFNYNLEEPAQKKMLTEMVNKYIKGTNGTMKPVETCGVALYSVEDMLTNDGCNNSDRTNITNTCRSYKNWRSVFDANGNKPVRILLNEEFATDIRYTQPSSDYSTCGTIPNFKDTYNNTCTKLTTLPNAPETYRGGVESVDCQEITGWALDSKNLENILTVDVYIDSVKIGTTQANLGNRSDLVTTFNNQQAYFRSFRYVLPDTAWFKSSTRHKITVRFGGTNKTLEPQTETEKTLRCSGSGSGVCGVRFRLGINPDSLANVFPTGAEFEVKVSSNLKWKVAKSVAWVTVSADTGSFDNTFRLKILASSEKDTRTAKVTISGEGIIKTIFITQKGVGEKCNDCSDKPIITDPIDIEKGPVASLAYRGFVEKANCCSVKGWAYNTENYDNILTLDLYLDKQKIGTTQANRGYRFDLVNTLGSEKLFYKTFCFDIPASAWALFKDGKSRRLTVRYAGTITALPEAETFVLTCQEKTICQESELCINQNDYDKEITAYPNPTNGKFVAEIYSTASQWGTIKFVTSMGIILRTETVFLNQGINKLNLDASDLNNGVTILSIQMENGRKLLGKIVKMN</sequence>
<protein>
    <recommendedName>
        <fullName evidence="2">BACON domain-containing protein</fullName>
    </recommendedName>
</protein>
<gene>
    <name evidence="3" type="ORF">LV89_04252</name>
</gene>